<evidence type="ECO:0000313" key="1">
    <source>
        <dbReference type="EMBL" id="SEA41687.1"/>
    </source>
</evidence>
<protein>
    <recommendedName>
        <fullName evidence="3">Abortive infection C-terminus</fullName>
    </recommendedName>
</protein>
<dbReference type="RefSeq" id="WP_091399689.1">
    <property type="nucleotide sequence ID" value="NZ_FNQY01000017.1"/>
</dbReference>
<accession>A0A1H4B0V1</accession>
<name>A0A1H4B0V1_9BACT</name>
<keyword evidence="2" id="KW-1185">Reference proteome</keyword>
<evidence type="ECO:0000313" key="2">
    <source>
        <dbReference type="Proteomes" id="UP000199041"/>
    </source>
</evidence>
<dbReference type="AlphaFoldDB" id="A0A1H4B0V1"/>
<sequence length="350" mass="40170">MLENPEEIRKVIYTTGLLLKADGNIELYQLFNNSEIVFEKAGYDNWNGGVYFFTVFLIIDVETFVKNRERIEVIEAELLAAFEIGTRYLEGEEISRVQLVPKAHPKIDWTKTSGITTKAGLLRDISFLKNTMISVSTGGQRIQEINDQYKQTFNATNKALQRLGFQNPNQYSDLWDWYGKWSSDFSTYRERRAFIRDLYASLTKILEDTEDAETVTVTVDLTGWERLERSINEIRKRQSEAEKEEQFQVIGLLCRETIITLAQSVFVEGKHRILDDTKVSKTDVKRMLEAYIAVELAGSSNETLRKYARATLELANELTHKRTATKRDGSLCSIATLSLINFIGTIEGRI</sequence>
<dbReference type="STRING" id="551991.SAMN05192529_11782"/>
<dbReference type="Proteomes" id="UP000199041">
    <property type="component" value="Unassembled WGS sequence"/>
</dbReference>
<gene>
    <name evidence="1" type="ORF">SAMN05192529_11782</name>
</gene>
<dbReference type="OrthoDB" id="344630at2"/>
<proteinExistence type="predicted"/>
<reference evidence="1 2" key="1">
    <citation type="submission" date="2016-10" db="EMBL/GenBank/DDBJ databases">
        <authorList>
            <person name="de Groot N.N."/>
        </authorList>
    </citation>
    <scope>NUCLEOTIDE SEQUENCE [LARGE SCALE GENOMIC DNA]</scope>
    <source>
        <strain evidence="1 2">Vu-144</strain>
    </source>
</reference>
<organism evidence="1 2">
    <name type="scientific">Arachidicoccus rhizosphaerae</name>
    <dbReference type="NCBI Taxonomy" id="551991"/>
    <lineage>
        <taxon>Bacteria</taxon>
        <taxon>Pseudomonadati</taxon>
        <taxon>Bacteroidota</taxon>
        <taxon>Chitinophagia</taxon>
        <taxon>Chitinophagales</taxon>
        <taxon>Chitinophagaceae</taxon>
        <taxon>Arachidicoccus</taxon>
    </lineage>
</organism>
<dbReference type="EMBL" id="FNQY01000017">
    <property type="protein sequence ID" value="SEA41687.1"/>
    <property type="molecule type" value="Genomic_DNA"/>
</dbReference>
<evidence type="ECO:0008006" key="3">
    <source>
        <dbReference type="Google" id="ProtNLM"/>
    </source>
</evidence>